<evidence type="ECO:0000313" key="1">
    <source>
        <dbReference type="EMBL" id="GFS97234.1"/>
    </source>
</evidence>
<protein>
    <submittedName>
        <fullName evidence="1">Uncharacterized protein</fullName>
    </submittedName>
</protein>
<dbReference type="EMBL" id="BMAW01054621">
    <property type="protein sequence ID" value="GFS97234.1"/>
    <property type="molecule type" value="Genomic_DNA"/>
</dbReference>
<keyword evidence="2" id="KW-1185">Reference proteome</keyword>
<dbReference type="AlphaFoldDB" id="A0A8X6TD39"/>
<comment type="caution">
    <text evidence="1">The sequence shown here is derived from an EMBL/GenBank/DDBJ whole genome shotgun (WGS) entry which is preliminary data.</text>
</comment>
<proteinExistence type="predicted"/>
<evidence type="ECO:0000313" key="2">
    <source>
        <dbReference type="Proteomes" id="UP000887013"/>
    </source>
</evidence>
<sequence length="140" mass="15863">MDISLRILYTILALDIRSYTFLRRLQTIGNKCPPEQWFLVIKNQTLVIKYHSTIFIMAGDANGSSISIGSRAKINCRRQLTGVGTGKEEAKFQASFNKSRVTAFLAPFQLLGTFIIGYLSDLYRSIDNANIDIGKKCKYW</sequence>
<accession>A0A8X6TD39</accession>
<dbReference type="Proteomes" id="UP000887013">
    <property type="component" value="Unassembled WGS sequence"/>
</dbReference>
<name>A0A8X6TD39_NEPPI</name>
<organism evidence="1 2">
    <name type="scientific">Nephila pilipes</name>
    <name type="common">Giant wood spider</name>
    <name type="synonym">Nephila maculata</name>
    <dbReference type="NCBI Taxonomy" id="299642"/>
    <lineage>
        <taxon>Eukaryota</taxon>
        <taxon>Metazoa</taxon>
        <taxon>Ecdysozoa</taxon>
        <taxon>Arthropoda</taxon>
        <taxon>Chelicerata</taxon>
        <taxon>Arachnida</taxon>
        <taxon>Araneae</taxon>
        <taxon>Araneomorphae</taxon>
        <taxon>Entelegynae</taxon>
        <taxon>Araneoidea</taxon>
        <taxon>Nephilidae</taxon>
        <taxon>Nephila</taxon>
    </lineage>
</organism>
<gene>
    <name evidence="1" type="ORF">NPIL_406481</name>
</gene>
<reference evidence="1" key="1">
    <citation type="submission" date="2020-08" db="EMBL/GenBank/DDBJ databases">
        <title>Multicomponent nature underlies the extraordinary mechanical properties of spider dragline silk.</title>
        <authorList>
            <person name="Kono N."/>
            <person name="Nakamura H."/>
            <person name="Mori M."/>
            <person name="Yoshida Y."/>
            <person name="Ohtoshi R."/>
            <person name="Malay A.D."/>
            <person name="Moran D.A.P."/>
            <person name="Tomita M."/>
            <person name="Numata K."/>
            <person name="Arakawa K."/>
        </authorList>
    </citation>
    <scope>NUCLEOTIDE SEQUENCE</scope>
</reference>